<dbReference type="EMBL" id="JYNV01000326">
    <property type="protein sequence ID" value="KZM18549.1"/>
    <property type="molecule type" value="Genomic_DNA"/>
</dbReference>
<feature type="compositionally biased region" description="Low complexity" evidence="1">
    <location>
        <begin position="53"/>
        <end position="70"/>
    </location>
</feature>
<keyword evidence="3" id="KW-1185">Reference proteome</keyword>
<comment type="caution">
    <text evidence="2">The sequence shown here is derived from an EMBL/GenBank/DDBJ whole genome shotgun (WGS) entry which is preliminary data.</text>
</comment>
<protein>
    <submittedName>
        <fullName evidence="2">Uncharacterized protein</fullName>
    </submittedName>
</protein>
<evidence type="ECO:0000313" key="2">
    <source>
        <dbReference type="EMBL" id="KZM18549.1"/>
    </source>
</evidence>
<gene>
    <name evidence="2" type="ORF">ST47_g10256</name>
</gene>
<accession>A0A162VNK4</accession>
<feature type="compositionally biased region" description="Polar residues" evidence="1">
    <location>
        <begin position="21"/>
        <end position="31"/>
    </location>
</feature>
<evidence type="ECO:0000256" key="1">
    <source>
        <dbReference type="SAM" id="MobiDB-lite"/>
    </source>
</evidence>
<name>A0A162VNK4_DIDRA</name>
<feature type="region of interest" description="Disordered" evidence="1">
    <location>
        <begin position="1"/>
        <end position="88"/>
    </location>
</feature>
<dbReference type="Proteomes" id="UP000076837">
    <property type="component" value="Unassembled WGS sequence"/>
</dbReference>
<dbReference type="OrthoDB" id="5415522at2759"/>
<dbReference type="AlphaFoldDB" id="A0A162VNK4"/>
<reference evidence="2 3" key="1">
    <citation type="journal article" date="2016" name="Sci. Rep.">
        <title>Draft genome sequencing and secretome analysis of fungal phytopathogen Ascochyta rabiei provides insight into the necrotrophic effector repertoire.</title>
        <authorList>
            <person name="Verma S."/>
            <person name="Gazara R.K."/>
            <person name="Nizam S."/>
            <person name="Parween S."/>
            <person name="Chattopadhyay D."/>
            <person name="Verma P.K."/>
        </authorList>
    </citation>
    <scope>NUCLEOTIDE SEQUENCE [LARGE SCALE GENOMIC DNA]</scope>
    <source>
        <strain evidence="2 3">ArDII</strain>
    </source>
</reference>
<feature type="compositionally biased region" description="Low complexity" evidence="1">
    <location>
        <begin position="1"/>
        <end position="20"/>
    </location>
</feature>
<organism evidence="2 3">
    <name type="scientific">Didymella rabiei</name>
    <name type="common">Chickpea ascochyta blight fungus</name>
    <name type="synonym">Mycosphaerella rabiei</name>
    <dbReference type="NCBI Taxonomy" id="5454"/>
    <lineage>
        <taxon>Eukaryota</taxon>
        <taxon>Fungi</taxon>
        <taxon>Dikarya</taxon>
        <taxon>Ascomycota</taxon>
        <taxon>Pezizomycotina</taxon>
        <taxon>Dothideomycetes</taxon>
        <taxon>Pleosporomycetidae</taxon>
        <taxon>Pleosporales</taxon>
        <taxon>Pleosporineae</taxon>
        <taxon>Didymellaceae</taxon>
        <taxon>Ascochyta</taxon>
    </lineage>
</organism>
<evidence type="ECO:0000313" key="3">
    <source>
        <dbReference type="Proteomes" id="UP000076837"/>
    </source>
</evidence>
<proteinExistence type="predicted"/>
<sequence>MSKNNTTTNSSSNTLSGNSGDYTITSSGTNEARNHYCHRDHGTDAANQNSYHYSNTDGSYYYSNSDGSAYHNDGKGGATYTRPPGGKE</sequence>
<feature type="compositionally biased region" description="Basic and acidic residues" evidence="1">
    <location>
        <begin position="32"/>
        <end position="43"/>
    </location>
</feature>